<accession>K5X1I6</accession>
<dbReference type="HOGENOM" id="CLU_049187_0_0_1"/>
<dbReference type="KEGG" id="abp:AGABI1DRAFT93671"/>
<dbReference type="AlphaFoldDB" id="K5X1I6"/>
<dbReference type="InParanoid" id="K5X1I6"/>
<gene>
    <name evidence="2" type="ORF">AGABI1DRAFT_93671</name>
</gene>
<dbReference type="Proteomes" id="UP000008493">
    <property type="component" value="Unassembled WGS sequence"/>
</dbReference>
<organism evidence="2 3">
    <name type="scientific">Agaricus bisporus var. burnettii (strain JB137-S8 / ATCC MYA-4627 / FGSC 10392)</name>
    <name type="common">White button mushroom</name>
    <dbReference type="NCBI Taxonomy" id="597362"/>
    <lineage>
        <taxon>Eukaryota</taxon>
        <taxon>Fungi</taxon>
        <taxon>Dikarya</taxon>
        <taxon>Basidiomycota</taxon>
        <taxon>Agaricomycotina</taxon>
        <taxon>Agaricomycetes</taxon>
        <taxon>Agaricomycetidae</taxon>
        <taxon>Agaricales</taxon>
        <taxon>Agaricineae</taxon>
        <taxon>Agaricaceae</taxon>
        <taxon>Agaricus</taxon>
    </lineage>
</organism>
<feature type="region of interest" description="Disordered" evidence="1">
    <location>
        <begin position="149"/>
        <end position="194"/>
    </location>
</feature>
<evidence type="ECO:0000313" key="2">
    <source>
        <dbReference type="EMBL" id="EKM77003.1"/>
    </source>
</evidence>
<dbReference type="EMBL" id="JH971398">
    <property type="protein sequence ID" value="EKM77003.1"/>
    <property type="molecule type" value="Genomic_DNA"/>
</dbReference>
<keyword evidence="3" id="KW-1185">Reference proteome</keyword>
<name>K5X1I6_AGABU</name>
<feature type="region of interest" description="Disordered" evidence="1">
    <location>
        <begin position="209"/>
        <end position="231"/>
    </location>
</feature>
<proteinExistence type="predicted"/>
<evidence type="ECO:0000256" key="1">
    <source>
        <dbReference type="SAM" id="MobiDB-lite"/>
    </source>
</evidence>
<evidence type="ECO:0000313" key="3">
    <source>
        <dbReference type="Proteomes" id="UP000008493"/>
    </source>
</evidence>
<dbReference type="RefSeq" id="XP_007332304.1">
    <property type="nucleotide sequence ID" value="XM_007332242.1"/>
</dbReference>
<dbReference type="GeneID" id="18832515"/>
<sequence>MSKSIAAIATASLSSIYNILFLLHCVRIQTAFHSPVPSSLLLVMSANSQVAFTQLDEEVSTFYHRYSRGKENQALYLTAFGCLKNSVAKAQSFLNAMSADAEAPNKSDFKKLLIRTRTMFEIWQNERDPKYKFPPLYYEIRTVISQYDRTHGRSKKGTSAKSTESPENQSVPKKRKIGKKVSSPEVIEDSDSDTSVVIADFNPENAPLTKAGEASFAKPDESTDMQVDDVSPPSRVLADITNTVSTRPVATPQADCARPSVVCLPFASVPGMDIFSVAYKRAVQAALSSNSSIELPLVSDENLKLCLGGIKGLNLNTKEIHRTFLANAPLEARQIHFLSNSAQLASVAMEMQNLADRYYDILADQKFLAQSFASPFTKMVKADYNLLNQVPYSLNAFKQGLIFVQNLIKAVDEARTDKDSTRTPHEAFSQEVKNLLAVPQLVLLDEGATPPSLTTVQNVSDAYSEVVETLRLINFSARQLNSLHAPSIFQELQRDVINDMSTKTQSFSQLFESYCQLTIEFLWLEMMMSRANGIPSTTVM</sequence>
<protein>
    <submittedName>
        <fullName evidence="2">Uncharacterized protein</fullName>
    </submittedName>
</protein>
<reference evidence="3" key="1">
    <citation type="journal article" date="2012" name="Proc. Natl. Acad. Sci. U.S.A.">
        <title>Genome sequence of the button mushroom Agaricus bisporus reveals mechanisms governing adaptation to a humic-rich ecological niche.</title>
        <authorList>
            <person name="Morin E."/>
            <person name="Kohler A."/>
            <person name="Baker A.R."/>
            <person name="Foulongne-Oriol M."/>
            <person name="Lombard V."/>
            <person name="Nagy L.G."/>
            <person name="Ohm R.A."/>
            <person name="Patyshakuliyeva A."/>
            <person name="Brun A."/>
            <person name="Aerts A.L."/>
            <person name="Bailey A.M."/>
            <person name="Billette C."/>
            <person name="Coutinho P.M."/>
            <person name="Deakin G."/>
            <person name="Doddapaneni H."/>
            <person name="Floudas D."/>
            <person name="Grimwood J."/>
            <person name="Hilden K."/>
            <person name="Kuees U."/>
            <person name="LaButti K.M."/>
            <person name="Lapidus A."/>
            <person name="Lindquist E.A."/>
            <person name="Lucas S.M."/>
            <person name="Murat C."/>
            <person name="Riley R.W."/>
            <person name="Salamov A.A."/>
            <person name="Schmutz J."/>
            <person name="Subramanian V."/>
            <person name="Woesten H.A.B."/>
            <person name="Xu J."/>
            <person name="Eastwood D.C."/>
            <person name="Foster G.D."/>
            <person name="Sonnenberg A.S."/>
            <person name="Cullen D."/>
            <person name="de Vries R.P."/>
            <person name="Lundell T."/>
            <person name="Hibbett D.S."/>
            <person name="Henrissat B."/>
            <person name="Burton K.S."/>
            <person name="Kerrigan R.W."/>
            <person name="Challen M.P."/>
            <person name="Grigoriev I.V."/>
            <person name="Martin F."/>
        </authorList>
    </citation>
    <scope>NUCLEOTIDE SEQUENCE [LARGE SCALE GENOMIC DNA]</scope>
    <source>
        <strain evidence="3">JB137-S8 / ATCC MYA-4627 / FGSC 10392</strain>
    </source>
</reference>
<feature type="compositionally biased region" description="Polar residues" evidence="1">
    <location>
        <begin position="159"/>
        <end position="171"/>
    </location>
</feature>